<dbReference type="InterPro" id="IPR002509">
    <property type="entry name" value="NODB_dom"/>
</dbReference>
<dbReference type="Pfam" id="PF01522">
    <property type="entry name" value="Polysacc_deac_1"/>
    <property type="match status" value="1"/>
</dbReference>
<evidence type="ECO:0000313" key="2">
    <source>
        <dbReference type="EMBL" id="EFO80259.1"/>
    </source>
</evidence>
<dbReference type="InterPro" id="IPR011330">
    <property type="entry name" value="Glyco_hydro/deAcase_b/a-brl"/>
</dbReference>
<protein>
    <recommendedName>
        <fullName evidence="1">NodB homology domain-containing protein</fullName>
    </recommendedName>
</protein>
<feature type="domain" description="NodB homology" evidence="1">
    <location>
        <begin position="150"/>
        <end position="241"/>
    </location>
</feature>
<organism evidence="2 3">
    <name type="scientific">Oscillochloris trichoides DG-6</name>
    <dbReference type="NCBI Taxonomy" id="765420"/>
    <lineage>
        <taxon>Bacteria</taxon>
        <taxon>Bacillati</taxon>
        <taxon>Chloroflexota</taxon>
        <taxon>Chloroflexia</taxon>
        <taxon>Chloroflexales</taxon>
        <taxon>Chloroflexineae</taxon>
        <taxon>Oscillochloridaceae</taxon>
        <taxon>Oscillochloris</taxon>
    </lineage>
</organism>
<gene>
    <name evidence="2" type="ORF">OSCT_1863</name>
</gene>
<reference evidence="2 3" key="1">
    <citation type="journal article" date="2011" name="J. Bacteriol.">
        <title>Draft genome sequence of the anoxygenic filamentous phototrophic bacterium Oscillochloris trichoides subsp. DG-6.</title>
        <authorList>
            <person name="Kuznetsov B.B."/>
            <person name="Ivanovsky R.N."/>
            <person name="Keppen O.I."/>
            <person name="Sukhacheva M.V."/>
            <person name="Bumazhkin B.K."/>
            <person name="Patutina E.O."/>
            <person name="Beletsky A.V."/>
            <person name="Mardanov A.V."/>
            <person name="Baslerov R.V."/>
            <person name="Panteleeva A.N."/>
            <person name="Kolganova T.V."/>
            <person name="Ravin N.V."/>
            <person name="Skryabin K.G."/>
        </authorList>
    </citation>
    <scope>NUCLEOTIDE SEQUENCE [LARGE SCALE GENOMIC DNA]</scope>
    <source>
        <strain evidence="2 3">DG-6</strain>
    </source>
</reference>
<keyword evidence="3" id="KW-1185">Reference proteome</keyword>
<evidence type="ECO:0000259" key="1">
    <source>
        <dbReference type="Pfam" id="PF01522"/>
    </source>
</evidence>
<dbReference type="Proteomes" id="UP000054010">
    <property type="component" value="Unassembled WGS sequence"/>
</dbReference>
<dbReference type="EMBL" id="ADVR01000077">
    <property type="protein sequence ID" value="EFO80259.1"/>
    <property type="molecule type" value="Genomic_DNA"/>
</dbReference>
<sequence>MVLRRSRTRIAILTVGLLISFVLLGQLARAYAVQTTGITEGSQSTTPTQATSYTYSFTISREQLPALTYTEMTYIVRLGTVFNPVASVNGIPALRSSYQPSSGIFIFSSNQVGLAQINFISASTPTNISVQKASLKDNKAWAWSHGMDDNTNLQAQIDLIRAKGWRATLFMIGEAVSETRNEPDWIIDQPGLVELINAGWNIGNHSWSHACYGSASAAEVIDGQAVVERAVAASAHQERVVISFAAPCFDTDYVPIFDALRDGTTTLLVNELGSGSPALMNVDGTDVTVGEVTAVGVSSADYNLGRDTSIGRDTSAIQTFDWMATNAGPTKHFWFNTLTHGNNEAALGTVLNHAYRTYGPDGTNELWMAPEDEIYSYLLVRDRTTITGGELSVGGPVAFYWEYMPLVVR</sequence>
<dbReference type="SUPFAM" id="SSF88713">
    <property type="entry name" value="Glycoside hydrolase/deacetylase"/>
    <property type="match status" value="1"/>
</dbReference>
<comment type="caution">
    <text evidence="2">The sequence shown here is derived from an EMBL/GenBank/DDBJ whole genome shotgun (WGS) entry which is preliminary data.</text>
</comment>
<dbReference type="OrthoDB" id="9778320at2"/>
<dbReference type="Gene3D" id="3.20.20.370">
    <property type="entry name" value="Glycoside hydrolase/deacetylase"/>
    <property type="match status" value="1"/>
</dbReference>
<dbReference type="HOGENOM" id="CLU_672398_0_0_0"/>
<dbReference type="GO" id="GO:0005975">
    <property type="term" value="P:carbohydrate metabolic process"/>
    <property type="evidence" value="ECO:0007669"/>
    <property type="project" value="InterPro"/>
</dbReference>
<accession>E1IEW2</accession>
<evidence type="ECO:0000313" key="3">
    <source>
        <dbReference type="Proteomes" id="UP000054010"/>
    </source>
</evidence>
<dbReference type="AlphaFoldDB" id="E1IEW2"/>
<proteinExistence type="predicted"/>
<dbReference type="STRING" id="765420.OSCT_1863"/>
<name>E1IEW2_9CHLR</name>
<dbReference type="GO" id="GO:0016810">
    <property type="term" value="F:hydrolase activity, acting on carbon-nitrogen (but not peptide) bonds"/>
    <property type="evidence" value="ECO:0007669"/>
    <property type="project" value="InterPro"/>
</dbReference>